<name>A0A7Y9ICJ7_9ACTN</name>
<dbReference type="Proteomes" id="UP000569914">
    <property type="component" value="Unassembled WGS sequence"/>
</dbReference>
<dbReference type="RefSeq" id="WP_179756385.1">
    <property type="nucleotide sequence ID" value="NZ_JACCBU010000001.1"/>
</dbReference>
<evidence type="ECO:0000313" key="1">
    <source>
        <dbReference type="EMBL" id="NYE74230.1"/>
    </source>
</evidence>
<evidence type="ECO:0000313" key="2">
    <source>
        <dbReference type="Proteomes" id="UP000569914"/>
    </source>
</evidence>
<dbReference type="EMBL" id="JACCBU010000001">
    <property type="protein sequence ID" value="NYE74230.1"/>
    <property type="molecule type" value="Genomic_DNA"/>
</dbReference>
<gene>
    <name evidence="1" type="ORF">BKA15_005559</name>
</gene>
<comment type="caution">
    <text evidence="1">The sequence shown here is derived from an EMBL/GenBank/DDBJ whole genome shotgun (WGS) entry which is preliminary data.</text>
</comment>
<proteinExistence type="predicted"/>
<organism evidence="1 2">
    <name type="scientific">Microlunatus parietis</name>
    <dbReference type="NCBI Taxonomy" id="682979"/>
    <lineage>
        <taxon>Bacteria</taxon>
        <taxon>Bacillati</taxon>
        <taxon>Actinomycetota</taxon>
        <taxon>Actinomycetes</taxon>
        <taxon>Propionibacteriales</taxon>
        <taxon>Propionibacteriaceae</taxon>
        <taxon>Microlunatus</taxon>
    </lineage>
</organism>
<protein>
    <submittedName>
        <fullName evidence="1">Uncharacterized protein</fullName>
    </submittedName>
</protein>
<keyword evidence="2" id="KW-1185">Reference proteome</keyword>
<reference evidence="1 2" key="1">
    <citation type="submission" date="2020-07" db="EMBL/GenBank/DDBJ databases">
        <title>Sequencing the genomes of 1000 actinobacteria strains.</title>
        <authorList>
            <person name="Klenk H.-P."/>
        </authorList>
    </citation>
    <scope>NUCLEOTIDE SEQUENCE [LARGE SCALE GENOMIC DNA]</scope>
    <source>
        <strain evidence="1 2">DSM 22083</strain>
    </source>
</reference>
<accession>A0A7Y9ICJ7</accession>
<sequence>MDIRAEDIEGIPTGNLRVPRVTFAEVWRAAEQLGKTDEYATGVTLMCRWIACATVVFNGRPSPAFAPITRTRRRAHEELLEREFQAAERASIRVQGTDDPRRLIIEGAAATLRWAWKGNGDPPLSVGEARAS</sequence>
<dbReference type="AlphaFoldDB" id="A0A7Y9ICJ7"/>